<organism evidence="8 9">
    <name type="scientific">Austropuccinia psidii MF-1</name>
    <dbReference type="NCBI Taxonomy" id="1389203"/>
    <lineage>
        <taxon>Eukaryota</taxon>
        <taxon>Fungi</taxon>
        <taxon>Dikarya</taxon>
        <taxon>Basidiomycota</taxon>
        <taxon>Pucciniomycotina</taxon>
        <taxon>Pucciniomycetes</taxon>
        <taxon>Pucciniales</taxon>
        <taxon>Sphaerophragmiaceae</taxon>
        <taxon>Austropuccinia</taxon>
    </lineage>
</organism>
<reference evidence="8" key="1">
    <citation type="submission" date="2021-03" db="EMBL/GenBank/DDBJ databases">
        <title>Draft genome sequence of rust myrtle Austropuccinia psidii MF-1, a brazilian biotype.</title>
        <authorList>
            <person name="Quecine M.C."/>
            <person name="Pachon D.M.R."/>
            <person name="Bonatelli M.L."/>
            <person name="Correr F.H."/>
            <person name="Franceschini L.M."/>
            <person name="Leite T.F."/>
            <person name="Margarido G.R.A."/>
            <person name="Almeida C.A."/>
            <person name="Ferrarezi J.A."/>
            <person name="Labate C.A."/>
        </authorList>
    </citation>
    <scope>NUCLEOTIDE SEQUENCE</scope>
    <source>
        <strain evidence="8">MF-1</strain>
    </source>
</reference>
<evidence type="ECO:0000256" key="1">
    <source>
        <dbReference type="ARBA" id="ARBA00022679"/>
    </source>
</evidence>
<feature type="domain" description="Reverse transcriptase RNase H-like" evidence="7">
    <location>
        <begin position="73"/>
        <end position="180"/>
    </location>
</feature>
<dbReference type="AlphaFoldDB" id="A0A9Q3CMJ8"/>
<accession>A0A9Q3CMJ8</accession>
<proteinExistence type="predicted"/>
<dbReference type="GO" id="GO:0016787">
    <property type="term" value="F:hydrolase activity"/>
    <property type="evidence" value="ECO:0007669"/>
    <property type="project" value="UniProtKB-KW"/>
</dbReference>
<dbReference type="Proteomes" id="UP000765509">
    <property type="component" value="Unassembled WGS sequence"/>
</dbReference>
<dbReference type="Pfam" id="PF17917">
    <property type="entry name" value="RT_RNaseH"/>
    <property type="match status" value="1"/>
</dbReference>
<keyword evidence="9" id="KW-1185">Reference proteome</keyword>
<name>A0A9Q3CMJ8_9BASI</name>
<evidence type="ECO:0000313" key="8">
    <source>
        <dbReference type="EMBL" id="MBW0487831.1"/>
    </source>
</evidence>
<keyword evidence="2" id="KW-0548">Nucleotidyltransferase</keyword>
<evidence type="ECO:0000259" key="7">
    <source>
        <dbReference type="Pfam" id="PF17917"/>
    </source>
</evidence>
<keyword evidence="6" id="KW-0695">RNA-directed DNA polymerase</keyword>
<keyword evidence="3" id="KW-0540">Nuclease</keyword>
<keyword evidence="5" id="KW-0378">Hydrolase</keyword>
<dbReference type="GO" id="GO:0003964">
    <property type="term" value="F:RNA-directed DNA polymerase activity"/>
    <property type="evidence" value="ECO:0007669"/>
    <property type="project" value="UniProtKB-KW"/>
</dbReference>
<keyword evidence="4" id="KW-0255">Endonuclease</keyword>
<dbReference type="SUPFAM" id="SSF56672">
    <property type="entry name" value="DNA/RNA polymerases"/>
    <property type="match status" value="1"/>
</dbReference>
<dbReference type="CDD" id="cd09274">
    <property type="entry name" value="RNase_HI_RT_Ty3"/>
    <property type="match status" value="1"/>
</dbReference>
<dbReference type="InterPro" id="IPR043502">
    <property type="entry name" value="DNA/RNA_pol_sf"/>
</dbReference>
<dbReference type="PANTHER" id="PTHR37984">
    <property type="entry name" value="PROTEIN CBG26694"/>
    <property type="match status" value="1"/>
</dbReference>
<dbReference type="InterPro" id="IPR041373">
    <property type="entry name" value="RT_RNaseH"/>
</dbReference>
<evidence type="ECO:0000313" key="9">
    <source>
        <dbReference type="Proteomes" id="UP000765509"/>
    </source>
</evidence>
<comment type="caution">
    <text evidence="8">The sequence shown here is derived from an EMBL/GenBank/DDBJ whole genome shotgun (WGS) entry which is preliminary data.</text>
</comment>
<keyword evidence="1" id="KW-0808">Transferase</keyword>
<evidence type="ECO:0000256" key="4">
    <source>
        <dbReference type="ARBA" id="ARBA00022759"/>
    </source>
</evidence>
<gene>
    <name evidence="8" type="ORF">O181_027546</name>
</gene>
<protein>
    <recommendedName>
        <fullName evidence="7">Reverse transcriptase RNase H-like domain-containing protein</fullName>
    </recommendedName>
</protein>
<dbReference type="InterPro" id="IPR050951">
    <property type="entry name" value="Retrovirus_Pol_polyprotein"/>
</dbReference>
<evidence type="ECO:0000256" key="5">
    <source>
        <dbReference type="ARBA" id="ARBA00022801"/>
    </source>
</evidence>
<evidence type="ECO:0000256" key="3">
    <source>
        <dbReference type="ARBA" id="ARBA00022722"/>
    </source>
</evidence>
<dbReference type="PANTHER" id="PTHR37984:SF5">
    <property type="entry name" value="PROTEIN NYNRIN-LIKE"/>
    <property type="match status" value="1"/>
</dbReference>
<evidence type="ECO:0000256" key="6">
    <source>
        <dbReference type="ARBA" id="ARBA00022918"/>
    </source>
</evidence>
<evidence type="ECO:0000256" key="2">
    <source>
        <dbReference type="ARBA" id="ARBA00022695"/>
    </source>
</evidence>
<sequence length="187" mass="21627">MQRGKGKSNSEILISKKNWTPIHTQKIKYPEISTLIQGKPPLVVYEITKERKDSYERIKHELINAPVLILPEFELPFNFYIDSACSQGLGAALHQRQIVDGEPREGVMCYISRKLKDSEARYGETQNKCLCLVWALDKLHYYLEGAVFEVYTDCTALKSLLNMKTTNRHMLRWQIAIQEYSGNMTII</sequence>
<dbReference type="GO" id="GO:0004519">
    <property type="term" value="F:endonuclease activity"/>
    <property type="evidence" value="ECO:0007669"/>
    <property type="project" value="UniProtKB-KW"/>
</dbReference>
<dbReference type="EMBL" id="AVOT02009305">
    <property type="protein sequence ID" value="MBW0487831.1"/>
    <property type="molecule type" value="Genomic_DNA"/>
</dbReference>